<organism evidence="2 3">
    <name type="scientific">Pseudoxanthomonas wuyuanensis</name>
    <dbReference type="NCBI Taxonomy" id="1073196"/>
    <lineage>
        <taxon>Bacteria</taxon>
        <taxon>Pseudomonadati</taxon>
        <taxon>Pseudomonadota</taxon>
        <taxon>Gammaproteobacteria</taxon>
        <taxon>Lysobacterales</taxon>
        <taxon>Lysobacteraceae</taxon>
        <taxon>Pseudoxanthomonas</taxon>
    </lineage>
</organism>
<evidence type="ECO:0000313" key="3">
    <source>
        <dbReference type="Proteomes" id="UP000219374"/>
    </source>
</evidence>
<dbReference type="PANTHER" id="PTHR36966:SF1">
    <property type="entry name" value="REP-ASSOCIATED TYROSINE TRANSPOSASE"/>
    <property type="match status" value="1"/>
</dbReference>
<proteinExistence type="predicted"/>
<dbReference type="GO" id="GO:0006313">
    <property type="term" value="P:DNA transposition"/>
    <property type="evidence" value="ECO:0007669"/>
    <property type="project" value="InterPro"/>
</dbReference>
<dbReference type="InterPro" id="IPR052715">
    <property type="entry name" value="RAYT_transposase"/>
</dbReference>
<dbReference type="OrthoDB" id="9794403at2"/>
<dbReference type="NCBIfam" id="NF047646">
    <property type="entry name" value="REP_Tyr_transpos"/>
    <property type="match status" value="1"/>
</dbReference>
<accession>A0A286D794</accession>
<keyword evidence="3" id="KW-1185">Reference proteome</keyword>
<dbReference type="SMART" id="SM01321">
    <property type="entry name" value="Y1_Tnp"/>
    <property type="match status" value="1"/>
</dbReference>
<sequence length="175" mass="20463">MTEYRRPRTPGATWFFTVNLAERRGNTRLVAHVDALRRSFALVRSRHPFHIEAIVILPDHLHCLWRLPDGDADNATRWGLIKAGFSRAIPRNERINASRLSRGERGIWQRRFWEHQIRDETDYAAHVDYIHYNPVKHGHADTAAEWPYSSFHAFVAKGLYPLDWASRPGTPFVRE</sequence>
<dbReference type="SUPFAM" id="SSF143422">
    <property type="entry name" value="Transposase IS200-like"/>
    <property type="match status" value="1"/>
</dbReference>
<dbReference type="PANTHER" id="PTHR36966">
    <property type="entry name" value="REP-ASSOCIATED TYROSINE TRANSPOSASE"/>
    <property type="match status" value="1"/>
</dbReference>
<evidence type="ECO:0000259" key="1">
    <source>
        <dbReference type="SMART" id="SM01321"/>
    </source>
</evidence>
<dbReference type="InterPro" id="IPR036515">
    <property type="entry name" value="Transposase_17_sf"/>
</dbReference>
<feature type="domain" description="Transposase IS200-like" evidence="1">
    <location>
        <begin position="9"/>
        <end position="133"/>
    </location>
</feature>
<gene>
    <name evidence="2" type="ORF">SAMN06296416_104133</name>
</gene>
<dbReference type="GO" id="GO:0043565">
    <property type="term" value="F:sequence-specific DNA binding"/>
    <property type="evidence" value="ECO:0007669"/>
    <property type="project" value="TreeGrafter"/>
</dbReference>
<dbReference type="RefSeq" id="WP_097121774.1">
    <property type="nucleotide sequence ID" value="NZ_OCND01000004.1"/>
</dbReference>
<dbReference type="AlphaFoldDB" id="A0A286D794"/>
<dbReference type="InterPro" id="IPR002686">
    <property type="entry name" value="Transposase_17"/>
</dbReference>
<dbReference type="GO" id="GO:0004803">
    <property type="term" value="F:transposase activity"/>
    <property type="evidence" value="ECO:0007669"/>
    <property type="project" value="InterPro"/>
</dbReference>
<reference evidence="2 3" key="1">
    <citation type="submission" date="2017-09" db="EMBL/GenBank/DDBJ databases">
        <authorList>
            <person name="Ehlers B."/>
            <person name="Leendertz F.H."/>
        </authorList>
    </citation>
    <scope>NUCLEOTIDE SEQUENCE [LARGE SCALE GENOMIC DNA]</scope>
    <source>
        <strain evidence="2 3">CGMCC 1.10978</strain>
    </source>
</reference>
<evidence type="ECO:0000313" key="2">
    <source>
        <dbReference type="EMBL" id="SOD54526.1"/>
    </source>
</evidence>
<dbReference type="EMBL" id="OCND01000004">
    <property type="protein sequence ID" value="SOD54526.1"/>
    <property type="molecule type" value="Genomic_DNA"/>
</dbReference>
<protein>
    <submittedName>
        <fullName evidence="2">Putative transposase</fullName>
    </submittedName>
</protein>
<dbReference type="Gene3D" id="3.30.70.1290">
    <property type="entry name" value="Transposase IS200-like"/>
    <property type="match status" value="1"/>
</dbReference>
<name>A0A286D794_9GAMM</name>
<dbReference type="Proteomes" id="UP000219374">
    <property type="component" value="Unassembled WGS sequence"/>
</dbReference>